<proteinExistence type="predicted"/>
<name>A0A1I3DA87_9LACT</name>
<organism evidence="1 2">
    <name type="scientific">Pisciglobus halotolerans</name>
    <dbReference type="NCBI Taxonomy" id="745365"/>
    <lineage>
        <taxon>Bacteria</taxon>
        <taxon>Bacillati</taxon>
        <taxon>Bacillota</taxon>
        <taxon>Bacilli</taxon>
        <taxon>Lactobacillales</taxon>
        <taxon>Carnobacteriaceae</taxon>
    </lineage>
</organism>
<dbReference type="AlphaFoldDB" id="A0A1I3DA87"/>
<keyword evidence="2" id="KW-1185">Reference proteome</keyword>
<protein>
    <recommendedName>
        <fullName evidence="3">Type VII secretion protein EssB</fullName>
    </recommendedName>
</protein>
<gene>
    <name evidence="1" type="ORF">SAMN04489868_13216</name>
</gene>
<sequence>MNKPFKIYNFEFGTLTDEKSTVKIEMENSQFTYDNIDEIKELPIKKDSLFLDFKGIKESETTVSFLYEKGSVLKNLNTIKKEAYPVKVSIVEEILKQDILQKYSHTDLYISLNPATIYYYPMNTVRYTYAANRFMPRDMRTTLERYKACIVSILSGIAYEKCLNTPEEVRKVGNDFIKEIYQQRNVSELLSLIQQSNNFLTYDYIRSQTKREQKIRQKSLVTLAGASIVFLSISGLLLGKQSNQEEALASQYEAQLEQKDTLLLANEEFEKENYDEAIQLYQEGDYKDAQLSEKLLSKEQYQKAIDVHSESLEAIIQRLYETNEQQALVDLNSDSLDENGKTKLEEEKGIVQGDTNAMVNTLNFLTEESTGIRLARKFVDLNDVNNAQKVLDKYPENESLQKIVAIGQQIQEKTKQMNDSDDDKQRETLQKEIDGLKEQLEEYRG</sequence>
<evidence type="ECO:0000313" key="1">
    <source>
        <dbReference type="EMBL" id="SFH83647.1"/>
    </source>
</evidence>
<dbReference type="OrthoDB" id="2934538at2"/>
<reference evidence="1 2" key="1">
    <citation type="submission" date="2016-10" db="EMBL/GenBank/DDBJ databases">
        <authorList>
            <person name="de Groot N.N."/>
        </authorList>
    </citation>
    <scope>NUCLEOTIDE SEQUENCE [LARGE SCALE GENOMIC DNA]</scope>
    <source>
        <strain evidence="1 2">DSM 27630</strain>
    </source>
</reference>
<dbReference type="EMBL" id="FOQE01000032">
    <property type="protein sequence ID" value="SFH83647.1"/>
    <property type="molecule type" value="Genomic_DNA"/>
</dbReference>
<evidence type="ECO:0000313" key="2">
    <source>
        <dbReference type="Proteomes" id="UP000198668"/>
    </source>
</evidence>
<dbReference type="RefSeq" id="WP_092093191.1">
    <property type="nucleotide sequence ID" value="NZ_FOQE01000032.1"/>
</dbReference>
<dbReference type="Proteomes" id="UP000198668">
    <property type="component" value="Unassembled WGS sequence"/>
</dbReference>
<evidence type="ECO:0008006" key="3">
    <source>
        <dbReference type="Google" id="ProtNLM"/>
    </source>
</evidence>
<accession>A0A1I3DA87</accession>
<dbReference type="Gene3D" id="1.10.510.10">
    <property type="entry name" value="Transferase(Phosphotransferase) domain 1"/>
    <property type="match status" value="1"/>
</dbReference>